<dbReference type="Proteomes" id="UP000499080">
    <property type="component" value="Unassembled WGS sequence"/>
</dbReference>
<protein>
    <submittedName>
        <fullName evidence="1">Uncharacterized protein</fullName>
    </submittedName>
</protein>
<dbReference type="AlphaFoldDB" id="A0A4Y2G039"/>
<dbReference type="EMBL" id="BGPR01001165">
    <property type="protein sequence ID" value="GBM47080.1"/>
    <property type="molecule type" value="Genomic_DNA"/>
</dbReference>
<organism evidence="1 2">
    <name type="scientific">Araneus ventricosus</name>
    <name type="common">Orbweaver spider</name>
    <name type="synonym">Epeira ventricosa</name>
    <dbReference type="NCBI Taxonomy" id="182803"/>
    <lineage>
        <taxon>Eukaryota</taxon>
        <taxon>Metazoa</taxon>
        <taxon>Ecdysozoa</taxon>
        <taxon>Arthropoda</taxon>
        <taxon>Chelicerata</taxon>
        <taxon>Arachnida</taxon>
        <taxon>Araneae</taxon>
        <taxon>Araneomorphae</taxon>
        <taxon>Entelegynae</taxon>
        <taxon>Araneoidea</taxon>
        <taxon>Araneidae</taxon>
        <taxon>Araneus</taxon>
    </lineage>
</organism>
<gene>
    <name evidence="1" type="ORF">AVEN_166720_1</name>
</gene>
<evidence type="ECO:0000313" key="1">
    <source>
        <dbReference type="EMBL" id="GBM47080.1"/>
    </source>
</evidence>
<comment type="caution">
    <text evidence="1">The sequence shown here is derived from an EMBL/GenBank/DDBJ whole genome shotgun (WGS) entry which is preliminary data.</text>
</comment>
<proteinExistence type="predicted"/>
<reference evidence="1 2" key="1">
    <citation type="journal article" date="2019" name="Sci. Rep.">
        <title>Orb-weaving spider Araneus ventricosus genome elucidates the spidroin gene catalogue.</title>
        <authorList>
            <person name="Kono N."/>
            <person name="Nakamura H."/>
            <person name="Ohtoshi R."/>
            <person name="Moran D.A.P."/>
            <person name="Shinohara A."/>
            <person name="Yoshida Y."/>
            <person name="Fujiwara M."/>
            <person name="Mori M."/>
            <person name="Tomita M."/>
            <person name="Arakawa K."/>
        </authorList>
    </citation>
    <scope>NUCLEOTIDE SEQUENCE [LARGE SCALE GENOMIC DNA]</scope>
</reference>
<name>A0A4Y2G039_ARAVE</name>
<sequence length="97" mass="11136">MRTTLEVRMDLRSRRKVRQETAALIVFLKPTFCLKKAKNSTRTWREHQLYQPCLRATSSAQTGQLASAVVEVMDRDMRSCPPLIPTSYHLSASLEAR</sequence>
<keyword evidence="2" id="KW-1185">Reference proteome</keyword>
<accession>A0A4Y2G039</accession>
<evidence type="ECO:0000313" key="2">
    <source>
        <dbReference type="Proteomes" id="UP000499080"/>
    </source>
</evidence>